<accession>A0ABW2TIC1</accession>
<evidence type="ECO:0000313" key="4">
    <source>
        <dbReference type="Proteomes" id="UP001596512"/>
    </source>
</evidence>
<protein>
    <submittedName>
        <fullName evidence="3">DUF2399 domain-containing protein</fullName>
    </submittedName>
</protein>
<dbReference type="Proteomes" id="UP001596512">
    <property type="component" value="Unassembled WGS sequence"/>
</dbReference>
<reference evidence="4" key="1">
    <citation type="journal article" date="2019" name="Int. J. Syst. Evol. Microbiol.">
        <title>The Global Catalogue of Microorganisms (GCM) 10K type strain sequencing project: providing services to taxonomists for standard genome sequencing and annotation.</title>
        <authorList>
            <consortium name="The Broad Institute Genomics Platform"/>
            <consortium name="The Broad Institute Genome Sequencing Center for Infectious Disease"/>
            <person name="Wu L."/>
            <person name="Ma J."/>
        </authorList>
    </citation>
    <scope>NUCLEOTIDE SEQUENCE [LARGE SCALE GENOMIC DNA]</scope>
    <source>
        <strain evidence="4">JCM 17695</strain>
    </source>
</reference>
<name>A0ABW2TIC1_9PSEU</name>
<feature type="domain" description="Conserved hypothetical protein CHP02679 N terminus" evidence="2">
    <location>
        <begin position="24"/>
        <end position="226"/>
    </location>
</feature>
<evidence type="ECO:0000259" key="2">
    <source>
        <dbReference type="Pfam" id="PF11796"/>
    </source>
</evidence>
<comment type="caution">
    <text evidence="3">The sequence shown here is derived from an EMBL/GenBank/DDBJ whole genome shotgun (WGS) entry which is preliminary data.</text>
</comment>
<dbReference type="Pfam" id="PF09664">
    <property type="entry name" value="DUF2399"/>
    <property type="match status" value="1"/>
</dbReference>
<feature type="domain" description="DUF2399" evidence="1">
    <location>
        <begin position="248"/>
        <end position="384"/>
    </location>
</feature>
<dbReference type="EMBL" id="JBHTEY010000004">
    <property type="protein sequence ID" value="MFC7613151.1"/>
    <property type="molecule type" value="Genomic_DNA"/>
</dbReference>
<gene>
    <name evidence="3" type="ORF">ACFQV2_05480</name>
</gene>
<sequence>MTPDPRRPEYEVLWRQARKAVQRGQVKLGYKPPTPAAASAVSELLGRPVEAGVGGTVPVADLAARVAVVFGRGLDEVLAEVHGAPAEFRADQASVDSARREWTDGILRAALASAGLADAPWASAWVDQVRRYAKIAPERLAGPAGVAASVLARVNLSAAAPATWVSRVALAREAGDEHALDPGRKAAALVLRAAALAHGVALPRGRAEEARLWERCGVADGLSSVLVHGFPELPGPVQVPLRSLPGLPSADTVRVCLRPRLVEAAADAGWRVPLVCLSGRLNPASRALLSSLVAAGKRVTVHADFDAAGLLVVRAALELGAEPWRMGAADYRAALDSARDNDIDLPALDGDPGATPWDPDLAAAMRAGWAVPEEVVTGVLLDDL</sequence>
<keyword evidence="4" id="KW-1185">Reference proteome</keyword>
<organism evidence="3 4">
    <name type="scientific">Actinokineospora soli</name>
    <dbReference type="NCBI Taxonomy" id="1048753"/>
    <lineage>
        <taxon>Bacteria</taxon>
        <taxon>Bacillati</taxon>
        <taxon>Actinomycetota</taxon>
        <taxon>Actinomycetes</taxon>
        <taxon>Pseudonocardiales</taxon>
        <taxon>Pseudonocardiaceae</taxon>
        <taxon>Actinokineospora</taxon>
    </lineage>
</organism>
<proteinExistence type="predicted"/>
<dbReference type="InterPro" id="IPR024466">
    <property type="entry name" value="CHP02679_N"/>
</dbReference>
<evidence type="ECO:0000259" key="1">
    <source>
        <dbReference type="Pfam" id="PF09664"/>
    </source>
</evidence>
<dbReference type="Pfam" id="PF11796">
    <property type="entry name" value="DUF3323"/>
    <property type="match status" value="1"/>
</dbReference>
<dbReference type="InterPro" id="IPR024465">
    <property type="entry name" value="DUF2399"/>
</dbReference>
<evidence type="ECO:0000313" key="3">
    <source>
        <dbReference type="EMBL" id="MFC7613151.1"/>
    </source>
</evidence>